<protein>
    <submittedName>
        <fullName evidence="2">Uncharacterized protein</fullName>
    </submittedName>
</protein>
<dbReference type="Proteomes" id="UP000596661">
    <property type="component" value="Chromosome 6"/>
</dbReference>
<name>A0A803Q0M5_CANSA</name>
<evidence type="ECO:0000313" key="2">
    <source>
        <dbReference type="EnsemblPlants" id="cds.evm.model.06.943"/>
    </source>
</evidence>
<evidence type="ECO:0000256" key="1">
    <source>
        <dbReference type="SAM" id="MobiDB-lite"/>
    </source>
</evidence>
<reference evidence="2" key="1">
    <citation type="submission" date="2018-11" db="EMBL/GenBank/DDBJ databases">
        <authorList>
            <person name="Grassa J C."/>
        </authorList>
    </citation>
    <scope>NUCLEOTIDE SEQUENCE [LARGE SCALE GENOMIC DNA]</scope>
</reference>
<organism evidence="2 3">
    <name type="scientific">Cannabis sativa</name>
    <name type="common">Hemp</name>
    <name type="synonym">Marijuana</name>
    <dbReference type="NCBI Taxonomy" id="3483"/>
    <lineage>
        <taxon>Eukaryota</taxon>
        <taxon>Viridiplantae</taxon>
        <taxon>Streptophyta</taxon>
        <taxon>Embryophyta</taxon>
        <taxon>Tracheophyta</taxon>
        <taxon>Spermatophyta</taxon>
        <taxon>Magnoliopsida</taxon>
        <taxon>eudicotyledons</taxon>
        <taxon>Gunneridae</taxon>
        <taxon>Pentapetalae</taxon>
        <taxon>rosids</taxon>
        <taxon>fabids</taxon>
        <taxon>Rosales</taxon>
        <taxon>Cannabaceae</taxon>
        <taxon>Cannabis</taxon>
    </lineage>
</organism>
<dbReference type="Gramene" id="evm.model.06.943">
    <property type="protein sequence ID" value="cds.evm.model.06.943"/>
    <property type="gene ID" value="evm.TU.06.943"/>
</dbReference>
<keyword evidence="3" id="KW-1185">Reference proteome</keyword>
<dbReference type="EMBL" id="UZAU01000584">
    <property type="status" value="NOT_ANNOTATED_CDS"/>
    <property type="molecule type" value="Genomic_DNA"/>
</dbReference>
<sequence>MNGGQVRAPAPPTAQVLNVQVPSGTLPQHHPVPGQPPKPNGRVAMISGGPNIGRTTQNELKCYECPTTYNVILGCPTLVDFGAITSIGHMCLKFPTQVEGVGTVRGNQGETRKMLYVATQQATFMVQGIGNAILPNGQDELDPLISFETVLEPMEEIEEVGICDQDPTKVIRLGKGLGPNKRNEIISPIKESTDVFAWCHGDMTGISPHVITHVLNVNKEMPLVQQKRSHLDLVKLEAFEKGVDKMLLNTFIKDVYYLEWLANPFLVPNRTEHGEYALPSRI</sequence>
<reference evidence="2" key="2">
    <citation type="submission" date="2021-03" db="UniProtKB">
        <authorList>
            <consortium name="EnsemblPlants"/>
        </authorList>
    </citation>
    <scope>IDENTIFICATION</scope>
</reference>
<feature type="region of interest" description="Disordered" evidence="1">
    <location>
        <begin position="23"/>
        <end position="50"/>
    </location>
</feature>
<dbReference type="EnsemblPlants" id="evm.model.06.943">
    <property type="protein sequence ID" value="cds.evm.model.06.943"/>
    <property type="gene ID" value="evm.TU.06.943"/>
</dbReference>
<evidence type="ECO:0000313" key="3">
    <source>
        <dbReference type="Proteomes" id="UP000596661"/>
    </source>
</evidence>
<dbReference type="OMA" id="WLANPFL"/>
<accession>A0A803Q0M5</accession>
<proteinExistence type="predicted"/>
<dbReference type="AlphaFoldDB" id="A0A803Q0M5"/>